<gene>
    <name evidence="2" type="ORF">SARC_12852</name>
</gene>
<name>A0A0L0FDT0_9EUKA</name>
<accession>A0A0L0FDT0</accession>
<dbReference type="RefSeq" id="XP_014148508.1">
    <property type="nucleotide sequence ID" value="XM_014293033.1"/>
</dbReference>
<evidence type="ECO:0000313" key="2">
    <source>
        <dbReference type="EMBL" id="KNC74606.1"/>
    </source>
</evidence>
<keyword evidence="3" id="KW-1185">Reference proteome</keyword>
<evidence type="ECO:0000313" key="3">
    <source>
        <dbReference type="Proteomes" id="UP000054560"/>
    </source>
</evidence>
<reference evidence="2 3" key="1">
    <citation type="submission" date="2011-02" db="EMBL/GenBank/DDBJ databases">
        <title>The Genome Sequence of Sphaeroforma arctica JP610.</title>
        <authorList>
            <consortium name="The Broad Institute Genome Sequencing Platform"/>
            <person name="Russ C."/>
            <person name="Cuomo C."/>
            <person name="Young S.K."/>
            <person name="Zeng Q."/>
            <person name="Gargeya S."/>
            <person name="Alvarado L."/>
            <person name="Berlin A."/>
            <person name="Chapman S.B."/>
            <person name="Chen Z."/>
            <person name="Freedman E."/>
            <person name="Gellesch M."/>
            <person name="Goldberg J."/>
            <person name="Griggs A."/>
            <person name="Gujja S."/>
            <person name="Heilman E."/>
            <person name="Heiman D."/>
            <person name="Howarth C."/>
            <person name="Mehta T."/>
            <person name="Neiman D."/>
            <person name="Pearson M."/>
            <person name="Roberts A."/>
            <person name="Saif S."/>
            <person name="Shea T."/>
            <person name="Shenoy N."/>
            <person name="Sisk P."/>
            <person name="Stolte C."/>
            <person name="Sykes S."/>
            <person name="White J."/>
            <person name="Yandava C."/>
            <person name="Burger G."/>
            <person name="Gray M.W."/>
            <person name="Holland P.W.H."/>
            <person name="King N."/>
            <person name="Lang F.B.F."/>
            <person name="Roger A.J."/>
            <person name="Ruiz-Trillo I."/>
            <person name="Haas B."/>
            <person name="Nusbaum C."/>
            <person name="Birren B."/>
        </authorList>
    </citation>
    <scope>NUCLEOTIDE SEQUENCE [LARGE SCALE GENOMIC DNA]</scope>
    <source>
        <strain evidence="2 3">JP610</strain>
    </source>
</reference>
<feature type="transmembrane region" description="Helical" evidence="1">
    <location>
        <begin position="44"/>
        <end position="62"/>
    </location>
</feature>
<feature type="transmembrane region" description="Helical" evidence="1">
    <location>
        <begin position="74"/>
        <end position="89"/>
    </location>
</feature>
<proteinExistence type="predicted"/>
<evidence type="ECO:0000256" key="1">
    <source>
        <dbReference type="SAM" id="Phobius"/>
    </source>
</evidence>
<keyword evidence="1" id="KW-1133">Transmembrane helix</keyword>
<feature type="transmembrane region" description="Helical" evidence="1">
    <location>
        <begin position="7"/>
        <end position="24"/>
    </location>
</feature>
<dbReference type="Proteomes" id="UP000054560">
    <property type="component" value="Unassembled WGS sequence"/>
</dbReference>
<dbReference type="GeneID" id="25913356"/>
<dbReference type="AlphaFoldDB" id="A0A0L0FDT0"/>
<keyword evidence="1" id="KW-0812">Transmembrane</keyword>
<dbReference type="EMBL" id="KQ244248">
    <property type="protein sequence ID" value="KNC74606.1"/>
    <property type="molecule type" value="Genomic_DNA"/>
</dbReference>
<organism evidence="2 3">
    <name type="scientific">Sphaeroforma arctica JP610</name>
    <dbReference type="NCBI Taxonomy" id="667725"/>
    <lineage>
        <taxon>Eukaryota</taxon>
        <taxon>Ichthyosporea</taxon>
        <taxon>Ichthyophonida</taxon>
        <taxon>Sphaeroforma</taxon>
    </lineage>
</organism>
<keyword evidence="1" id="KW-0472">Membrane</keyword>
<sequence length="127" mass="13712">MNLSANLVKAGIVAYSGWSAYFLFGAKYPATNPFHDETLTPKEVYLSTHLGLCLAETAAFFACTTGSVRHNPRTILGLGLTLHIAVWVYDFTITDKPAYRWNKPACTAGSVGSVALSLLLMKEGLAL</sequence>
<protein>
    <submittedName>
        <fullName evidence="2">Uncharacterized protein</fullName>
    </submittedName>
</protein>